<gene>
    <name evidence="1" type="ORF">DSO57_1036124</name>
</gene>
<protein>
    <submittedName>
        <fullName evidence="1">Uncharacterized protein</fullName>
    </submittedName>
</protein>
<name>A0ACC2RQC0_9FUNG</name>
<dbReference type="Proteomes" id="UP001165960">
    <property type="component" value="Unassembled WGS sequence"/>
</dbReference>
<keyword evidence="2" id="KW-1185">Reference proteome</keyword>
<comment type="caution">
    <text evidence="1">The sequence shown here is derived from an EMBL/GenBank/DDBJ whole genome shotgun (WGS) entry which is preliminary data.</text>
</comment>
<accession>A0ACC2RQC0</accession>
<dbReference type="EMBL" id="QTSX02006727">
    <property type="protein sequence ID" value="KAJ9052244.1"/>
    <property type="molecule type" value="Genomic_DNA"/>
</dbReference>
<organism evidence="1 2">
    <name type="scientific">Entomophthora muscae</name>
    <dbReference type="NCBI Taxonomy" id="34485"/>
    <lineage>
        <taxon>Eukaryota</taxon>
        <taxon>Fungi</taxon>
        <taxon>Fungi incertae sedis</taxon>
        <taxon>Zoopagomycota</taxon>
        <taxon>Entomophthoromycotina</taxon>
        <taxon>Entomophthoromycetes</taxon>
        <taxon>Entomophthorales</taxon>
        <taxon>Entomophthoraceae</taxon>
        <taxon>Entomophthora</taxon>
    </lineage>
</organism>
<reference evidence="1" key="1">
    <citation type="submission" date="2022-04" db="EMBL/GenBank/DDBJ databases">
        <title>Genome of the entomopathogenic fungus Entomophthora muscae.</title>
        <authorList>
            <person name="Elya C."/>
            <person name="Lovett B.R."/>
            <person name="Lee E."/>
            <person name="Macias A.M."/>
            <person name="Hajek A.E."/>
            <person name="De Bivort B.L."/>
            <person name="Kasson M.T."/>
            <person name="De Fine Licht H.H."/>
            <person name="Stajich J.E."/>
        </authorList>
    </citation>
    <scope>NUCLEOTIDE SEQUENCE</scope>
    <source>
        <strain evidence="1">Berkeley</strain>
    </source>
</reference>
<evidence type="ECO:0000313" key="2">
    <source>
        <dbReference type="Proteomes" id="UP001165960"/>
    </source>
</evidence>
<sequence length="178" mass="19039">MGLFGQIKKSSNKSEKNKRMKDEASSYNIDTVRNDNLDAPESQSWETNNPLLIDKVVASLPGSKPLTVTQDSTSKLPVQDAGNFPKVPIPDTSSFLSEIHKSSNESYSELPQSPGSGTEPEEAPNAQVAKQKDSKSSQPKAASANPPVPSATLPSKTPFAKPPKLRKPSQEIKPGSAV</sequence>
<evidence type="ECO:0000313" key="1">
    <source>
        <dbReference type="EMBL" id="KAJ9052244.1"/>
    </source>
</evidence>
<proteinExistence type="predicted"/>